<dbReference type="PRINTS" id="PR01262">
    <property type="entry name" value="INNEXIN"/>
</dbReference>
<sequence length="361" mass="42347">YGGNPIECWLPAELASQRSWEQYAESYCFVENTYYIPMEQNIPQSKKHRNEKLITYYQWVPFTLILQAMLFVIPHIFWRMLNWTANVQTRAVISMANSLGGMDIYSEEAQDILDTIANHIYRASKSNTYLRRTLQNSNLFVTVVRFFIKSYLSTIYLITKLLFSANAIIQFFIISMYLGGNGYHVTKALIQERSWQHTGVFPRVTLCDFKIRAMGNIHHHTIQCVLMANMLNEKIYIGLWWWLLILSTLTIINSFYWFYVLNSTASSFEFMTGLITLGVSQPRKEMSLRYMQFVTHFIGDPTFVLRLVAQNSGELVTSHIVTRLFDIHMSHINEELVYWYYTIDSYSLTMLFICLGSLFKH</sequence>
<accession>A0A0N5D538</accession>
<evidence type="ECO:0000256" key="10">
    <source>
        <dbReference type="ARBA" id="ARBA00023136"/>
    </source>
</evidence>
<keyword evidence="4" id="KW-1003">Cell membrane</keyword>
<keyword evidence="6" id="KW-0303">Gap junction</keyword>
<keyword evidence="10 12" id="KW-0472">Membrane</keyword>
<evidence type="ECO:0000313" key="13">
    <source>
        <dbReference type="EMBL" id="VDN05621.1"/>
    </source>
</evidence>
<comment type="similarity">
    <text evidence="12">Belongs to the pannexin family.</text>
</comment>
<dbReference type="AlphaFoldDB" id="A0A0N5D538"/>
<gene>
    <name evidence="12" type="primary">inx</name>
    <name evidence="13" type="ORF">TCLT_LOCUS8097</name>
</gene>
<dbReference type="OrthoDB" id="5867527at2759"/>
<reference evidence="13 14" key="2">
    <citation type="submission" date="2018-11" db="EMBL/GenBank/DDBJ databases">
        <authorList>
            <consortium name="Pathogen Informatics"/>
        </authorList>
    </citation>
    <scope>NUCLEOTIDE SEQUENCE [LARGE SCALE GENOMIC DNA]</scope>
</reference>
<dbReference type="Pfam" id="PF00876">
    <property type="entry name" value="Innexin"/>
    <property type="match status" value="1"/>
</dbReference>
<evidence type="ECO:0000256" key="1">
    <source>
        <dbReference type="ARBA" id="ARBA00004610"/>
    </source>
</evidence>
<evidence type="ECO:0000256" key="11">
    <source>
        <dbReference type="ARBA" id="ARBA00023303"/>
    </source>
</evidence>
<dbReference type="STRING" id="103827.A0A0N5D538"/>
<keyword evidence="3 12" id="KW-0813">Transport</keyword>
<dbReference type="GO" id="GO:0005921">
    <property type="term" value="C:gap junction"/>
    <property type="evidence" value="ECO:0007669"/>
    <property type="project" value="UniProtKB-SubCell"/>
</dbReference>
<evidence type="ECO:0000256" key="3">
    <source>
        <dbReference type="ARBA" id="ARBA00022448"/>
    </source>
</evidence>
<protein>
    <recommendedName>
        <fullName evidence="12">Innexin</fullName>
    </recommendedName>
</protein>
<dbReference type="GO" id="GO:0005886">
    <property type="term" value="C:plasma membrane"/>
    <property type="evidence" value="ECO:0007669"/>
    <property type="project" value="UniProtKB-SubCell"/>
</dbReference>
<evidence type="ECO:0000256" key="12">
    <source>
        <dbReference type="RuleBase" id="RU010713"/>
    </source>
</evidence>
<evidence type="ECO:0000256" key="5">
    <source>
        <dbReference type="ARBA" id="ARBA00022692"/>
    </source>
</evidence>
<evidence type="ECO:0000256" key="7">
    <source>
        <dbReference type="ARBA" id="ARBA00022949"/>
    </source>
</evidence>
<dbReference type="GO" id="GO:0034220">
    <property type="term" value="P:monoatomic ion transmembrane transport"/>
    <property type="evidence" value="ECO:0007669"/>
    <property type="project" value="UniProtKB-KW"/>
</dbReference>
<dbReference type="GO" id="GO:0005243">
    <property type="term" value="F:gap junction channel activity"/>
    <property type="evidence" value="ECO:0007669"/>
    <property type="project" value="TreeGrafter"/>
</dbReference>
<feature type="transmembrane region" description="Helical" evidence="12">
    <location>
        <begin position="338"/>
        <end position="359"/>
    </location>
</feature>
<dbReference type="PANTHER" id="PTHR11893">
    <property type="entry name" value="INNEXIN"/>
    <property type="match status" value="1"/>
</dbReference>
<dbReference type="InterPro" id="IPR000990">
    <property type="entry name" value="Innexin"/>
</dbReference>
<dbReference type="OMA" id="QCVLMAN"/>
<dbReference type="PROSITE" id="PS51013">
    <property type="entry name" value="PANNEXIN"/>
    <property type="match status" value="1"/>
</dbReference>
<evidence type="ECO:0000256" key="8">
    <source>
        <dbReference type="ARBA" id="ARBA00022989"/>
    </source>
</evidence>
<comment type="function">
    <text evidence="12">Structural component of the gap junctions.</text>
</comment>
<dbReference type="WBParaSite" id="TCLT_0000810801-mRNA-1">
    <property type="protein sequence ID" value="TCLT_0000810801-mRNA-1"/>
    <property type="gene ID" value="TCLT_0000810801"/>
</dbReference>
<dbReference type="PANTHER" id="PTHR11893:SF32">
    <property type="entry name" value="INNEXIN"/>
    <property type="match status" value="1"/>
</dbReference>
<keyword evidence="8 12" id="KW-1133">Transmembrane helix</keyword>
<keyword evidence="11 12" id="KW-0407">Ion channel</keyword>
<evidence type="ECO:0000313" key="15">
    <source>
        <dbReference type="WBParaSite" id="TCLT_0000810801-mRNA-1"/>
    </source>
</evidence>
<keyword evidence="14" id="KW-1185">Reference proteome</keyword>
<organism evidence="15">
    <name type="scientific">Thelazia callipaeda</name>
    <name type="common">Oriental eyeworm</name>
    <name type="synonym">Parasitic nematode</name>
    <dbReference type="NCBI Taxonomy" id="103827"/>
    <lineage>
        <taxon>Eukaryota</taxon>
        <taxon>Metazoa</taxon>
        <taxon>Ecdysozoa</taxon>
        <taxon>Nematoda</taxon>
        <taxon>Chromadorea</taxon>
        <taxon>Rhabditida</taxon>
        <taxon>Spirurina</taxon>
        <taxon>Spiruromorpha</taxon>
        <taxon>Thelazioidea</taxon>
        <taxon>Thelaziidae</taxon>
        <taxon>Thelazia</taxon>
    </lineage>
</organism>
<keyword evidence="5 12" id="KW-0812">Transmembrane</keyword>
<dbReference type="Proteomes" id="UP000276776">
    <property type="component" value="Unassembled WGS sequence"/>
</dbReference>
<name>A0A0N5D538_THECL</name>
<evidence type="ECO:0000256" key="2">
    <source>
        <dbReference type="ARBA" id="ARBA00004651"/>
    </source>
</evidence>
<evidence type="ECO:0000256" key="4">
    <source>
        <dbReference type="ARBA" id="ARBA00022475"/>
    </source>
</evidence>
<evidence type="ECO:0000313" key="14">
    <source>
        <dbReference type="Proteomes" id="UP000276776"/>
    </source>
</evidence>
<evidence type="ECO:0000256" key="9">
    <source>
        <dbReference type="ARBA" id="ARBA00023065"/>
    </source>
</evidence>
<reference evidence="15" key="1">
    <citation type="submission" date="2017-02" db="UniProtKB">
        <authorList>
            <consortium name="WormBaseParasite"/>
        </authorList>
    </citation>
    <scope>IDENTIFICATION</scope>
</reference>
<keyword evidence="9 12" id="KW-0406">Ion transport</keyword>
<feature type="transmembrane region" description="Helical" evidence="12">
    <location>
        <begin position="56"/>
        <end position="78"/>
    </location>
</feature>
<proteinExistence type="inferred from homology"/>
<feature type="transmembrane region" description="Helical" evidence="12">
    <location>
        <begin position="239"/>
        <end position="259"/>
    </location>
</feature>
<feature type="transmembrane region" description="Helical" evidence="12">
    <location>
        <begin position="155"/>
        <end position="178"/>
    </location>
</feature>
<comment type="subcellular location">
    <subcellularLocation>
        <location evidence="1">Cell junction</location>
        <location evidence="1">Gap junction</location>
    </subcellularLocation>
    <subcellularLocation>
        <location evidence="2 12">Cell membrane</location>
        <topology evidence="2 12">Multi-pass membrane protein</topology>
    </subcellularLocation>
</comment>
<dbReference type="EMBL" id="UYYF01004583">
    <property type="protein sequence ID" value="VDN05621.1"/>
    <property type="molecule type" value="Genomic_DNA"/>
</dbReference>
<evidence type="ECO:0000256" key="6">
    <source>
        <dbReference type="ARBA" id="ARBA00022868"/>
    </source>
</evidence>
<keyword evidence="7" id="KW-0965">Cell junction</keyword>